<proteinExistence type="inferred from homology"/>
<evidence type="ECO:0000256" key="3">
    <source>
        <dbReference type="ARBA" id="ARBA00022473"/>
    </source>
</evidence>
<evidence type="ECO:0000256" key="5">
    <source>
        <dbReference type="ARBA" id="ARBA00022530"/>
    </source>
</evidence>
<evidence type="ECO:0000256" key="1">
    <source>
        <dbReference type="ARBA" id="ARBA00004498"/>
    </source>
</evidence>
<comment type="similarity">
    <text evidence="2 8">Belongs to the Wnt family.</text>
</comment>
<keyword evidence="7" id="KW-1015">Disulfide bond</keyword>
<evidence type="ECO:0000256" key="6">
    <source>
        <dbReference type="ARBA" id="ARBA00022687"/>
    </source>
</evidence>
<dbReference type="AlphaFoldDB" id="A0AAV3YLE1"/>
<keyword evidence="4" id="KW-0964">Secreted</keyword>
<comment type="caution">
    <text evidence="9">The sequence shown here is derived from an EMBL/GenBank/DDBJ whole genome shotgun (WGS) entry which is preliminary data.</text>
</comment>
<accession>A0AAV3YLE1</accession>
<keyword evidence="10" id="KW-1185">Reference proteome</keyword>
<dbReference type="InterPro" id="IPR005817">
    <property type="entry name" value="Wnt"/>
</dbReference>
<keyword evidence="3 8" id="KW-0217">Developmental protein</keyword>
<evidence type="ECO:0000256" key="2">
    <source>
        <dbReference type="ARBA" id="ARBA00005683"/>
    </source>
</evidence>
<comment type="subcellular location">
    <subcellularLocation>
        <location evidence="1 8">Secreted</location>
        <location evidence="1 8">Extracellular space</location>
        <location evidence="1 8">Extracellular matrix</location>
    </subcellularLocation>
</comment>
<name>A0AAV3YLE1_9GAST</name>
<sequence>MVFSLSSNYGFLAILKLWFSRHPQTMVFSPSSNYGFLAILRLTSRDPIRALSPDFEELIQDIQLRQRITSADLCNMLSLHRKHKRLCRRGRGVAETLVRATRLSALECQHQFKQERWNCTLGKYRTNILEISESLTLCVRFIKK</sequence>
<evidence type="ECO:0000256" key="7">
    <source>
        <dbReference type="ARBA" id="ARBA00023157"/>
    </source>
</evidence>
<evidence type="ECO:0000313" key="9">
    <source>
        <dbReference type="EMBL" id="GFN82956.1"/>
    </source>
</evidence>
<dbReference type="Proteomes" id="UP000735302">
    <property type="component" value="Unassembled WGS sequence"/>
</dbReference>
<protein>
    <recommendedName>
        <fullName evidence="8">Protein Wnt</fullName>
    </recommendedName>
</protein>
<keyword evidence="6 8" id="KW-0879">Wnt signaling pathway</keyword>
<organism evidence="9 10">
    <name type="scientific">Plakobranchus ocellatus</name>
    <dbReference type="NCBI Taxonomy" id="259542"/>
    <lineage>
        <taxon>Eukaryota</taxon>
        <taxon>Metazoa</taxon>
        <taxon>Spiralia</taxon>
        <taxon>Lophotrochozoa</taxon>
        <taxon>Mollusca</taxon>
        <taxon>Gastropoda</taxon>
        <taxon>Heterobranchia</taxon>
        <taxon>Euthyneura</taxon>
        <taxon>Panpulmonata</taxon>
        <taxon>Sacoglossa</taxon>
        <taxon>Placobranchoidea</taxon>
        <taxon>Plakobranchidae</taxon>
        <taxon>Plakobranchus</taxon>
    </lineage>
</organism>
<evidence type="ECO:0000256" key="4">
    <source>
        <dbReference type="ARBA" id="ARBA00022525"/>
    </source>
</evidence>
<keyword evidence="5" id="KW-0272">Extracellular matrix</keyword>
<reference evidence="9 10" key="1">
    <citation type="journal article" date="2021" name="Elife">
        <title>Chloroplast acquisition without the gene transfer in kleptoplastic sea slugs, Plakobranchus ocellatus.</title>
        <authorList>
            <person name="Maeda T."/>
            <person name="Takahashi S."/>
            <person name="Yoshida T."/>
            <person name="Shimamura S."/>
            <person name="Takaki Y."/>
            <person name="Nagai Y."/>
            <person name="Toyoda A."/>
            <person name="Suzuki Y."/>
            <person name="Arimoto A."/>
            <person name="Ishii H."/>
            <person name="Satoh N."/>
            <person name="Nishiyama T."/>
            <person name="Hasebe M."/>
            <person name="Maruyama T."/>
            <person name="Minagawa J."/>
            <person name="Obokata J."/>
            <person name="Shigenobu S."/>
        </authorList>
    </citation>
    <scope>NUCLEOTIDE SEQUENCE [LARGE SCALE GENOMIC DNA]</scope>
</reference>
<evidence type="ECO:0000313" key="10">
    <source>
        <dbReference type="Proteomes" id="UP000735302"/>
    </source>
</evidence>
<comment type="function">
    <text evidence="8">Ligand for members of the frizzled family of seven transmembrane receptors.</text>
</comment>
<gene>
    <name evidence="9" type="ORF">PoB_000946200</name>
</gene>
<dbReference type="EMBL" id="BLXT01001064">
    <property type="protein sequence ID" value="GFN82956.1"/>
    <property type="molecule type" value="Genomic_DNA"/>
</dbReference>
<dbReference type="GO" id="GO:0005102">
    <property type="term" value="F:signaling receptor binding"/>
    <property type="evidence" value="ECO:0007669"/>
    <property type="project" value="InterPro"/>
</dbReference>
<dbReference type="GO" id="GO:0005576">
    <property type="term" value="C:extracellular region"/>
    <property type="evidence" value="ECO:0007669"/>
    <property type="project" value="InterPro"/>
</dbReference>
<dbReference type="GO" id="GO:0016055">
    <property type="term" value="P:Wnt signaling pathway"/>
    <property type="evidence" value="ECO:0007669"/>
    <property type="project" value="UniProtKB-KW"/>
</dbReference>
<evidence type="ECO:0000256" key="8">
    <source>
        <dbReference type="RuleBase" id="RU003500"/>
    </source>
</evidence>
<dbReference type="Pfam" id="PF00110">
    <property type="entry name" value="wnt"/>
    <property type="match status" value="1"/>
</dbReference>